<proteinExistence type="predicted"/>
<evidence type="ECO:0000313" key="4">
    <source>
        <dbReference type="Proteomes" id="UP000572817"/>
    </source>
</evidence>
<gene>
    <name evidence="3" type="ORF">GTA08_BOTSDO05475</name>
</gene>
<feature type="domain" description="LYC1 C-terminal" evidence="2">
    <location>
        <begin position="181"/>
        <end position="397"/>
    </location>
</feature>
<evidence type="ECO:0000259" key="2">
    <source>
        <dbReference type="Pfam" id="PF22998"/>
    </source>
</evidence>
<accession>A0A8H4N269</accession>
<dbReference type="Pfam" id="PF22998">
    <property type="entry name" value="GNAT_LYC1-like"/>
    <property type="match status" value="1"/>
</dbReference>
<dbReference type="InterPro" id="IPR016181">
    <property type="entry name" value="Acyl_CoA_acyltransferase"/>
</dbReference>
<dbReference type="GO" id="GO:0016740">
    <property type="term" value="F:transferase activity"/>
    <property type="evidence" value="ECO:0007669"/>
    <property type="project" value="UniProtKB-KW"/>
</dbReference>
<evidence type="ECO:0000256" key="1">
    <source>
        <dbReference type="SAM" id="MobiDB-lite"/>
    </source>
</evidence>
<dbReference type="AlphaFoldDB" id="A0A8H4N269"/>
<feature type="region of interest" description="Disordered" evidence="1">
    <location>
        <begin position="1"/>
        <end position="24"/>
    </location>
</feature>
<dbReference type="PANTHER" id="PTHR34815">
    <property type="entry name" value="LYSINE ACETYLTRANSFERASE"/>
    <property type="match status" value="1"/>
</dbReference>
<dbReference type="PANTHER" id="PTHR34815:SF4">
    <property type="entry name" value="N-ACETYLTRANSFERASE DOMAIN-CONTAINING PROTEIN"/>
    <property type="match status" value="1"/>
</dbReference>
<reference evidence="3" key="1">
    <citation type="submission" date="2020-04" db="EMBL/GenBank/DDBJ databases">
        <title>Genome Assembly and Annotation of Botryosphaeria dothidea sdau 11-99, a Latent Pathogen of Apple Fruit Ring Rot in China.</title>
        <authorList>
            <person name="Yu C."/>
            <person name="Diao Y."/>
            <person name="Lu Q."/>
            <person name="Zhao J."/>
            <person name="Cui S."/>
            <person name="Peng C."/>
            <person name="He B."/>
            <person name="Liu H."/>
        </authorList>
    </citation>
    <scope>NUCLEOTIDE SEQUENCE [LARGE SCALE GENOMIC DNA]</scope>
    <source>
        <strain evidence="3">Sdau11-99</strain>
    </source>
</reference>
<protein>
    <submittedName>
        <fullName evidence="3">Lysine acetyltransferase</fullName>
    </submittedName>
</protein>
<organism evidence="3 4">
    <name type="scientific">Botryosphaeria dothidea</name>
    <dbReference type="NCBI Taxonomy" id="55169"/>
    <lineage>
        <taxon>Eukaryota</taxon>
        <taxon>Fungi</taxon>
        <taxon>Dikarya</taxon>
        <taxon>Ascomycota</taxon>
        <taxon>Pezizomycotina</taxon>
        <taxon>Dothideomycetes</taxon>
        <taxon>Dothideomycetes incertae sedis</taxon>
        <taxon>Botryosphaeriales</taxon>
        <taxon>Botryosphaeriaceae</taxon>
        <taxon>Botryosphaeria</taxon>
    </lineage>
</organism>
<dbReference type="SUPFAM" id="SSF55729">
    <property type="entry name" value="Acyl-CoA N-acyltransferases (Nat)"/>
    <property type="match status" value="1"/>
</dbReference>
<name>A0A8H4N269_9PEZI</name>
<dbReference type="InterPro" id="IPR055100">
    <property type="entry name" value="GNAT_LYC1-like"/>
</dbReference>
<dbReference type="Gene3D" id="3.40.630.30">
    <property type="match status" value="1"/>
</dbReference>
<keyword evidence="4" id="KW-1185">Reference proteome</keyword>
<comment type="caution">
    <text evidence="3">The sequence shown here is derived from an EMBL/GenBank/DDBJ whole genome shotgun (WGS) entry which is preliminary data.</text>
</comment>
<dbReference type="InterPro" id="IPR053013">
    <property type="entry name" value="LAT"/>
</dbReference>
<dbReference type="Proteomes" id="UP000572817">
    <property type="component" value="Unassembled WGS sequence"/>
</dbReference>
<evidence type="ECO:0000313" key="3">
    <source>
        <dbReference type="EMBL" id="KAF4306250.1"/>
    </source>
</evidence>
<dbReference type="OrthoDB" id="2020070at2759"/>
<sequence>MNGRTKGRTNGHTNGHAYDLPMGDSPTLALVEPTEDEKVAQWTKNAPAWRGALSTDAYIRREHHLSSQELTKDGGQTWWILVDTAAKDRKALAGCESFRKKAIVAKDGQIKDVITHGIGSVFSPPEHRGKGYAGRMMQELGKKLKTWQTSQKTDCLFSILYSDIGKKFYANHGWEPFMSAHISVPAVAEQPLAAKLPSVKDLRAEDLPDLCADDVALLRQRLVDSPADGKMRVAIVPDIDTIRWHHSREEFVGEEFYGDIPVVKGAKVGEEKGKRAWCYWTRMWYNTDKEQSKGNTLHILRLVIEDDVVPGAVVPAIAALLARAQREAAGWHMAEVENWSPTPEVVAAAQLLDPKADVINRDTESIASLMWYGEPLADGQSVAETIDWVGNEKYGWC</sequence>
<dbReference type="EMBL" id="WWBZ02000033">
    <property type="protein sequence ID" value="KAF4306250.1"/>
    <property type="molecule type" value="Genomic_DNA"/>
</dbReference>